<reference evidence="3 4" key="1">
    <citation type="journal article" date="2013" name="Front. Microbiol.">
        <title>The genome of the endophytic bacterium H. frisingense GSF30(T) identifies diverse strategies in the Herbaspirillum genus to interact with plants.</title>
        <authorList>
            <person name="Straub D."/>
            <person name="Rothballer M."/>
            <person name="Hartmann A."/>
            <person name="Ludewig U."/>
        </authorList>
    </citation>
    <scope>NUCLEOTIDE SEQUENCE [LARGE SCALE GENOMIC DNA]</scope>
    <source>
        <strain evidence="3 4">GSF30</strain>
    </source>
</reference>
<dbReference type="RefSeq" id="WP_006465371.1">
    <property type="nucleotide sequence ID" value="NZ_AEEC02000052.1"/>
</dbReference>
<proteinExistence type="predicted"/>
<dbReference type="PROSITE" id="PS01047">
    <property type="entry name" value="HMA_1"/>
    <property type="match status" value="1"/>
</dbReference>
<sequence>MSTPVTFTVNDMTCNHCAGVITKAVKDVDADARVDITVADKRVVIDSSLPAQSLAEAIEEAGYTPVAA</sequence>
<dbReference type="SUPFAM" id="SSF55008">
    <property type="entry name" value="HMA, heavy metal-associated domain"/>
    <property type="match status" value="1"/>
</dbReference>
<feature type="domain" description="HMA" evidence="2">
    <location>
        <begin position="3"/>
        <end position="66"/>
    </location>
</feature>
<accession>A0AAI9IAH3</accession>
<dbReference type="GO" id="GO:0046872">
    <property type="term" value="F:metal ion binding"/>
    <property type="evidence" value="ECO:0007669"/>
    <property type="project" value="UniProtKB-KW"/>
</dbReference>
<dbReference type="InterPro" id="IPR017969">
    <property type="entry name" value="Heavy-metal-associated_CS"/>
</dbReference>
<dbReference type="AlphaFoldDB" id="A0AAI9IAH3"/>
<dbReference type="InterPro" id="IPR006121">
    <property type="entry name" value="HMA_dom"/>
</dbReference>
<comment type="caution">
    <text evidence="3">The sequence shown here is derived from an EMBL/GenBank/DDBJ whole genome shotgun (WGS) entry which is preliminary data.</text>
</comment>
<dbReference type="EMBL" id="AEEC02000052">
    <property type="protein sequence ID" value="EOA02365.1"/>
    <property type="molecule type" value="Genomic_DNA"/>
</dbReference>
<dbReference type="CDD" id="cd00371">
    <property type="entry name" value="HMA"/>
    <property type="match status" value="1"/>
</dbReference>
<evidence type="ECO:0000313" key="4">
    <source>
        <dbReference type="Proteomes" id="UP000006772"/>
    </source>
</evidence>
<gene>
    <name evidence="3" type="ORF">HFRIS_022853</name>
</gene>
<name>A0AAI9IAH3_9BURK</name>
<protein>
    <submittedName>
        <fullName evidence="3">Heavy metal transport/detoxification protein</fullName>
    </submittedName>
</protein>
<dbReference type="InterPro" id="IPR036163">
    <property type="entry name" value="HMA_dom_sf"/>
</dbReference>
<organism evidence="3 4">
    <name type="scientific">Herbaspirillum frisingense GSF30</name>
    <dbReference type="NCBI Taxonomy" id="864073"/>
    <lineage>
        <taxon>Bacteria</taxon>
        <taxon>Pseudomonadati</taxon>
        <taxon>Pseudomonadota</taxon>
        <taxon>Betaproteobacteria</taxon>
        <taxon>Burkholderiales</taxon>
        <taxon>Oxalobacteraceae</taxon>
        <taxon>Herbaspirillum</taxon>
    </lineage>
</organism>
<evidence type="ECO:0000259" key="2">
    <source>
        <dbReference type="PROSITE" id="PS50846"/>
    </source>
</evidence>
<evidence type="ECO:0000256" key="1">
    <source>
        <dbReference type="ARBA" id="ARBA00022723"/>
    </source>
</evidence>
<evidence type="ECO:0000313" key="3">
    <source>
        <dbReference type="EMBL" id="EOA02365.1"/>
    </source>
</evidence>
<dbReference type="Proteomes" id="UP000006772">
    <property type="component" value="Unassembled WGS sequence"/>
</dbReference>
<dbReference type="Pfam" id="PF00403">
    <property type="entry name" value="HMA"/>
    <property type="match status" value="1"/>
</dbReference>
<keyword evidence="1" id="KW-0479">Metal-binding</keyword>
<dbReference type="PROSITE" id="PS50846">
    <property type="entry name" value="HMA_2"/>
    <property type="match status" value="1"/>
</dbReference>
<dbReference type="Gene3D" id="3.30.70.100">
    <property type="match status" value="1"/>
</dbReference>